<evidence type="ECO:0000313" key="2">
    <source>
        <dbReference type="Proteomes" id="UP000571084"/>
    </source>
</evidence>
<gene>
    <name evidence="1" type="ORF">HNR39_002051</name>
</gene>
<comment type="caution">
    <text evidence="1">The sequence shown here is derived from an EMBL/GenBank/DDBJ whole genome shotgun (WGS) entry which is preliminary data.</text>
</comment>
<dbReference type="Proteomes" id="UP000571084">
    <property type="component" value="Unassembled WGS sequence"/>
</dbReference>
<reference evidence="1 2" key="1">
    <citation type="submission" date="2020-08" db="EMBL/GenBank/DDBJ databases">
        <title>Genomic Encyclopedia of Type Strains, Phase IV (KMG-IV): sequencing the most valuable type-strain genomes for metagenomic binning, comparative biology and taxonomic classification.</title>
        <authorList>
            <person name="Goeker M."/>
        </authorList>
    </citation>
    <scope>NUCLEOTIDE SEQUENCE [LARGE SCALE GENOMIC DNA]</scope>
    <source>
        <strain evidence="1 2">DSM 23240</strain>
    </source>
</reference>
<keyword evidence="2" id="KW-1185">Reference proteome</keyword>
<dbReference type="AlphaFoldDB" id="A0A840RTG1"/>
<accession>A0A840RTG1</accession>
<dbReference type="RefSeq" id="WP_168051451.1">
    <property type="nucleotide sequence ID" value="NZ_JAAOZT010000001.1"/>
</dbReference>
<protein>
    <submittedName>
        <fullName evidence="1">Uncharacterized protein</fullName>
    </submittedName>
</protein>
<proteinExistence type="predicted"/>
<organism evidence="1 2">
    <name type="scientific">Glaciimonas immobilis</name>
    <dbReference type="NCBI Taxonomy" id="728004"/>
    <lineage>
        <taxon>Bacteria</taxon>
        <taxon>Pseudomonadati</taxon>
        <taxon>Pseudomonadota</taxon>
        <taxon>Betaproteobacteria</taxon>
        <taxon>Burkholderiales</taxon>
        <taxon>Oxalobacteraceae</taxon>
        <taxon>Glaciimonas</taxon>
    </lineage>
</organism>
<dbReference type="EMBL" id="JACHHQ010000004">
    <property type="protein sequence ID" value="MBB5200216.1"/>
    <property type="molecule type" value="Genomic_DNA"/>
</dbReference>
<evidence type="ECO:0000313" key="1">
    <source>
        <dbReference type="EMBL" id="MBB5200216.1"/>
    </source>
</evidence>
<name>A0A840RTG1_9BURK</name>
<sequence>MQKALIKKSTRIGLANNCSSNGVAKHADANMMLFRATVVGPRWSGHGGRATLVGPGADQESTTPLGRFFVIPKKKTTPENDVVPTHNHLFDRWAAGNSVTMVPALRLINFSLGCCPDD</sequence>